<dbReference type="InterPro" id="IPR045468">
    <property type="entry name" value="DUF6496"/>
</dbReference>
<accession>A0A291QQA2</accession>
<organism evidence="2 3">
    <name type="scientific">Chitinophaga caeni</name>
    <dbReference type="NCBI Taxonomy" id="2029983"/>
    <lineage>
        <taxon>Bacteria</taxon>
        <taxon>Pseudomonadati</taxon>
        <taxon>Bacteroidota</taxon>
        <taxon>Chitinophagia</taxon>
        <taxon>Chitinophagales</taxon>
        <taxon>Chitinophagaceae</taxon>
        <taxon>Chitinophaga</taxon>
    </lineage>
</organism>
<dbReference type="Proteomes" id="UP000220133">
    <property type="component" value="Chromosome"/>
</dbReference>
<gene>
    <name evidence="2" type="ORF">COR50_02115</name>
</gene>
<dbReference type="KEGG" id="cbae:COR50_02115"/>
<feature type="region of interest" description="Disordered" evidence="1">
    <location>
        <begin position="1"/>
        <end position="63"/>
    </location>
</feature>
<proteinExistence type="predicted"/>
<evidence type="ECO:0000256" key="1">
    <source>
        <dbReference type="SAM" id="MobiDB-lite"/>
    </source>
</evidence>
<keyword evidence="3" id="KW-1185">Reference proteome</keyword>
<evidence type="ECO:0000313" key="2">
    <source>
        <dbReference type="EMBL" id="ATL46052.1"/>
    </source>
</evidence>
<feature type="compositionally biased region" description="Basic and acidic residues" evidence="1">
    <location>
        <begin position="45"/>
        <end position="54"/>
    </location>
</feature>
<reference evidence="2 3" key="1">
    <citation type="submission" date="2017-10" db="EMBL/GenBank/DDBJ databases">
        <title>Paenichitinophaga pekingensis gen. nov., sp. nov., isolated from activated sludge.</title>
        <authorList>
            <person name="Jin D."/>
            <person name="Kong X."/>
            <person name="Deng Y."/>
            <person name="Bai Z."/>
        </authorList>
    </citation>
    <scope>NUCLEOTIDE SEQUENCE [LARGE SCALE GENOMIC DNA]</scope>
    <source>
        <strain evidence="2 3">13</strain>
    </source>
</reference>
<dbReference type="RefSeq" id="WP_098192442.1">
    <property type="nucleotide sequence ID" value="NZ_CP023777.1"/>
</dbReference>
<protein>
    <submittedName>
        <fullName evidence="2">Uncharacterized protein</fullName>
    </submittedName>
</protein>
<dbReference type="Pfam" id="PF20106">
    <property type="entry name" value="DUF6496"/>
    <property type="match status" value="1"/>
</dbReference>
<dbReference type="EMBL" id="CP023777">
    <property type="protein sequence ID" value="ATL46052.1"/>
    <property type="molecule type" value="Genomic_DNA"/>
</dbReference>
<feature type="compositionally biased region" description="Basic and acidic residues" evidence="1">
    <location>
        <begin position="7"/>
        <end position="24"/>
    </location>
</feature>
<evidence type="ECO:0000313" key="3">
    <source>
        <dbReference type="Proteomes" id="UP000220133"/>
    </source>
</evidence>
<sequence>MAKYSKKSQEKVGKALHEMKEGELKSGSGKKVTSRKQAIAIGLSEAREEGDKVPKKSSSKKKS</sequence>
<name>A0A291QQA2_9BACT</name>
<dbReference type="AlphaFoldDB" id="A0A291QQA2"/>